<accession>A0A1L7T938</accession>
<organism evidence="2 3">
    <name type="scientific">Fusarium mangiferae</name>
    <name type="common">Mango malformation disease fungus</name>
    <dbReference type="NCBI Taxonomy" id="192010"/>
    <lineage>
        <taxon>Eukaryota</taxon>
        <taxon>Fungi</taxon>
        <taxon>Dikarya</taxon>
        <taxon>Ascomycota</taxon>
        <taxon>Pezizomycotina</taxon>
        <taxon>Sordariomycetes</taxon>
        <taxon>Hypocreomycetidae</taxon>
        <taxon>Hypocreales</taxon>
        <taxon>Nectriaceae</taxon>
        <taxon>Fusarium</taxon>
        <taxon>Fusarium fujikuroi species complex</taxon>
    </lineage>
</organism>
<evidence type="ECO:0000313" key="2">
    <source>
        <dbReference type="EMBL" id="CVK94449.1"/>
    </source>
</evidence>
<gene>
    <name evidence="2" type="ORF">FMAN_03549</name>
</gene>
<keyword evidence="1" id="KW-1133">Transmembrane helix</keyword>
<dbReference type="Gene3D" id="1.20.58.340">
    <property type="entry name" value="Magnesium transport protein CorA, transmembrane region"/>
    <property type="match status" value="1"/>
</dbReference>
<proteinExistence type="predicted"/>
<dbReference type="EMBL" id="FCQH01000006">
    <property type="protein sequence ID" value="CVK94449.1"/>
    <property type="molecule type" value="Genomic_DNA"/>
</dbReference>
<dbReference type="GeneID" id="65082820"/>
<keyword evidence="3" id="KW-1185">Reference proteome</keyword>
<keyword evidence="1" id="KW-0812">Transmembrane</keyword>
<reference evidence="3" key="1">
    <citation type="journal article" date="2016" name="Genome Biol. Evol.">
        <title>Comparative 'omics' of the Fusarium fujikuroi species complex highlights differences in genetic potential and metabolite synthesis.</title>
        <authorList>
            <person name="Niehaus E.-M."/>
            <person name="Muensterkoetter M."/>
            <person name="Proctor R.H."/>
            <person name="Brown D.W."/>
            <person name="Sharon A."/>
            <person name="Idan Y."/>
            <person name="Oren-Young L."/>
            <person name="Sieber C.M."/>
            <person name="Novak O."/>
            <person name="Pencik A."/>
            <person name="Tarkowska D."/>
            <person name="Hromadova K."/>
            <person name="Freeman S."/>
            <person name="Maymon M."/>
            <person name="Elazar M."/>
            <person name="Youssef S.A."/>
            <person name="El-Shabrawy E.S.M."/>
            <person name="Shalaby A.B.A."/>
            <person name="Houterman P."/>
            <person name="Brock N.L."/>
            <person name="Burkhardt I."/>
            <person name="Tsavkelova E.A."/>
            <person name="Dickschat J.S."/>
            <person name="Galuszka P."/>
            <person name="Gueldener U."/>
            <person name="Tudzynski B."/>
        </authorList>
    </citation>
    <scope>NUCLEOTIDE SEQUENCE [LARGE SCALE GENOMIC DNA]</scope>
    <source>
        <strain evidence="3">MRC7560</strain>
    </source>
</reference>
<feature type="transmembrane region" description="Helical" evidence="1">
    <location>
        <begin position="394"/>
        <end position="417"/>
    </location>
</feature>
<dbReference type="Proteomes" id="UP000184255">
    <property type="component" value="Unassembled WGS sequence"/>
</dbReference>
<evidence type="ECO:0000256" key="1">
    <source>
        <dbReference type="SAM" id="Phobius"/>
    </source>
</evidence>
<feature type="transmembrane region" description="Helical" evidence="1">
    <location>
        <begin position="429"/>
        <end position="452"/>
    </location>
</feature>
<dbReference type="VEuPathDB" id="FungiDB:FMAN_03549"/>
<keyword evidence="1" id="KW-0472">Membrane</keyword>
<dbReference type="AlphaFoldDB" id="A0A1L7T938"/>
<comment type="caution">
    <text evidence="2">The sequence shown here is derived from an EMBL/GenBank/DDBJ whole genome shotgun (WGS) entry which is preliminary data.</text>
</comment>
<sequence length="458" mass="52476">MTFTKPTISSAGSVKPWIQKFTNTPRDAFFDQFVDSHDARFVEIIEGPHESEIKYSEVPLDSNNPKSEPDLSKVFELPQQDGSKGILRLIYLRLSNPSRILPFNTENNNAPPLSWKGFREYLDLLHLENTFICTEQMQTPPTWFEVPLQAGLKGFVVKPERWDSNLANFSISVVHSPASRVTHVVAHMLHKTDTKHLLLRLQALKALAWHPLLVPLILMEQRIEGTAEKLTLMRDSLYSVEKRTGTHKNYRNDKYHEELNHYAYGDRVWEQRHEQDVDFEAAPGKITSIASDCAMTEAKCQVNESLLDWLHELNDSLAKPNTDDGSWERAAPSIRMKIAAFKTWSGNNRSRSMYLAKRAEAQMQACLNLMAQRDSALNLQKTEAALRDSSDMRAIAWVTLAFLPATFVATFFSTSFFSFEQSGRRVSNWIWLYCVVTGVFTVGVHLGWALWIRKERRV</sequence>
<dbReference type="RefSeq" id="XP_041682850.1">
    <property type="nucleotide sequence ID" value="XM_041832380.1"/>
</dbReference>
<protein>
    <submittedName>
        <fullName evidence="2">Uncharacterized protein</fullName>
    </submittedName>
</protein>
<evidence type="ECO:0000313" key="3">
    <source>
        <dbReference type="Proteomes" id="UP000184255"/>
    </source>
</evidence>
<name>A0A1L7T938_FUSMA</name>